<dbReference type="AlphaFoldDB" id="A0A6A0AJN7"/>
<gene>
    <name evidence="1" type="ORF">HaLaN_31236</name>
</gene>
<protein>
    <recommendedName>
        <fullName evidence="3">Protein kinase domain-containing protein</fullName>
    </recommendedName>
</protein>
<dbReference type="EMBL" id="BLLF01006227">
    <property type="protein sequence ID" value="GFH32077.1"/>
    <property type="molecule type" value="Genomic_DNA"/>
</dbReference>
<proteinExistence type="predicted"/>
<dbReference type="Gene3D" id="1.10.510.10">
    <property type="entry name" value="Transferase(Phosphotransferase) domain 1"/>
    <property type="match status" value="1"/>
</dbReference>
<sequence>MTDDRVWELISSCWAADPNTRPAMATVAQALQVLAAQQAGLEEAEAAQRQGNRGLLAQCFLVTAELAAGCCRSMWGVSQAAAAAATQQLPE</sequence>
<organism evidence="1 2">
    <name type="scientific">Haematococcus lacustris</name>
    <name type="common">Green alga</name>
    <name type="synonym">Haematococcus pluvialis</name>
    <dbReference type="NCBI Taxonomy" id="44745"/>
    <lineage>
        <taxon>Eukaryota</taxon>
        <taxon>Viridiplantae</taxon>
        <taxon>Chlorophyta</taxon>
        <taxon>core chlorophytes</taxon>
        <taxon>Chlorophyceae</taxon>
        <taxon>CS clade</taxon>
        <taxon>Chlamydomonadales</taxon>
        <taxon>Haematococcaceae</taxon>
        <taxon>Haematococcus</taxon>
    </lineage>
</organism>
<comment type="caution">
    <text evidence="1">The sequence shown here is derived from an EMBL/GenBank/DDBJ whole genome shotgun (WGS) entry which is preliminary data.</text>
</comment>
<evidence type="ECO:0000313" key="2">
    <source>
        <dbReference type="Proteomes" id="UP000485058"/>
    </source>
</evidence>
<evidence type="ECO:0000313" key="1">
    <source>
        <dbReference type="EMBL" id="GFH32077.1"/>
    </source>
</evidence>
<dbReference type="Proteomes" id="UP000485058">
    <property type="component" value="Unassembled WGS sequence"/>
</dbReference>
<keyword evidence="2" id="KW-1185">Reference proteome</keyword>
<reference evidence="1 2" key="1">
    <citation type="submission" date="2020-02" db="EMBL/GenBank/DDBJ databases">
        <title>Draft genome sequence of Haematococcus lacustris strain NIES-144.</title>
        <authorList>
            <person name="Morimoto D."/>
            <person name="Nakagawa S."/>
            <person name="Yoshida T."/>
            <person name="Sawayama S."/>
        </authorList>
    </citation>
    <scope>NUCLEOTIDE SEQUENCE [LARGE SCALE GENOMIC DNA]</scope>
    <source>
        <strain evidence="1 2">NIES-144</strain>
    </source>
</reference>
<accession>A0A6A0AJN7</accession>
<evidence type="ECO:0008006" key="3">
    <source>
        <dbReference type="Google" id="ProtNLM"/>
    </source>
</evidence>
<name>A0A6A0AJN7_HAELA</name>